<accession>A0ABP8IJG3</accession>
<dbReference type="RefSeq" id="WP_345542171.1">
    <property type="nucleotide sequence ID" value="NZ_BAABGJ010000081.1"/>
</dbReference>
<organism evidence="1 2">
    <name type="scientific">Variovorax defluvii</name>
    <dbReference type="NCBI Taxonomy" id="913761"/>
    <lineage>
        <taxon>Bacteria</taxon>
        <taxon>Pseudomonadati</taxon>
        <taxon>Pseudomonadota</taxon>
        <taxon>Betaproteobacteria</taxon>
        <taxon>Burkholderiales</taxon>
        <taxon>Comamonadaceae</taxon>
        <taxon>Variovorax</taxon>
    </lineage>
</organism>
<keyword evidence="2" id="KW-1185">Reference proteome</keyword>
<protein>
    <submittedName>
        <fullName evidence="1">Uncharacterized protein</fullName>
    </submittedName>
</protein>
<proteinExistence type="predicted"/>
<dbReference type="EMBL" id="BAABGJ010000081">
    <property type="protein sequence ID" value="GAA4359779.1"/>
    <property type="molecule type" value="Genomic_DNA"/>
</dbReference>
<evidence type="ECO:0000313" key="1">
    <source>
        <dbReference type="EMBL" id="GAA4359779.1"/>
    </source>
</evidence>
<reference evidence="2" key="1">
    <citation type="journal article" date="2019" name="Int. J. Syst. Evol. Microbiol.">
        <title>The Global Catalogue of Microorganisms (GCM) 10K type strain sequencing project: providing services to taxonomists for standard genome sequencing and annotation.</title>
        <authorList>
            <consortium name="The Broad Institute Genomics Platform"/>
            <consortium name="The Broad Institute Genome Sequencing Center for Infectious Disease"/>
            <person name="Wu L."/>
            <person name="Ma J."/>
        </authorList>
    </citation>
    <scope>NUCLEOTIDE SEQUENCE [LARGE SCALE GENOMIC DNA]</scope>
    <source>
        <strain evidence="2">JCM 17804</strain>
    </source>
</reference>
<dbReference type="Proteomes" id="UP001500975">
    <property type="component" value="Unassembled WGS sequence"/>
</dbReference>
<comment type="caution">
    <text evidence="1">The sequence shown here is derived from an EMBL/GenBank/DDBJ whole genome shotgun (WGS) entry which is preliminary data.</text>
</comment>
<gene>
    <name evidence="1" type="ORF">GCM10023165_56270</name>
</gene>
<evidence type="ECO:0000313" key="2">
    <source>
        <dbReference type="Proteomes" id="UP001500975"/>
    </source>
</evidence>
<name>A0ABP8IJG3_9BURK</name>
<sequence>MAAADGYGKTSDWSAARSAWWPWLPLPWNLQAPDKLTQPINPGWTFGNIVNVTHLNSSAPDIERDVLQKHSYGRQIGRMMDAVSALVEQLPAAAKHDGRVAQFVALAEDVARIKDQARLPRLERIRQDIEALKREDPGAYRELRRMLARSSDPRTARQP</sequence>